<dbReference type="HAMAP" id="MF_00129">
    <property type="entry name" value="MnmG_GidA"/>
    <property type="match status" value="1"/>
</dbReference>
<dbReference type="Gene3D" id="1.10.150.570">
    <property type="entry name" value="GidA associated domain, C-terminal subdomain"/>
    <property type="match status" value="1"/>
</dbReference>
<dbReference type="InterPro" id="IPR047001">
    <property type="entry name" value="MnmG_C_subdom"/>
</dbReference>
<evidence type="ECO:0000256" key="9">
    <source>
        <dbReference type="ARBA" id="ARBA00023027"/>
    </source>
</evidence>
<evidence type="ECO:0000256" key="3">
    <source>
        <dbReference type="ARBA" id="ARBA00007653"/>
    </source>
</evidence>
<evidence type="ECO:0000256" key="12">
    <source>
        <dbReference type="HAMAP-Rule" id="MF_00129"/>
    </source>
</evidence>
<dbReference type="Pfam" id="PF01134">
    <property type="entry name" value="GIDA"/>
    <property type="match status" value="1"/>
</dbReference>
<dbReference type="PRINTS" id="PR00368">
    <property type="entry name" value="FADPNR"/>
</dbReference>
<dbReference type="FunFam" id="1.10.150.570:FF:000001">
    <property type="entry name" value="tRNA uridine 5-carboxymethylaminomethyl modification enzyme MnmG"/>
    <property type="match status" value="1"/>
</dbReference>
<evidence type="ECO:0000256" key="2">
    <source>
        <dbReference type="ARBA" id="ARBA00003717"/>
    </source>
</evidence>
<dbReference type="Gene3D" id="1.10.10.1800">
    <property type="entry name" value="tRNA uridine 5-carboxymethylaminomethyl modification enzyme MnmG/GidA"/>
    <property type="match status" value="1"/>
</dbReference>
<dbReference type="PANTHER" id="PTHR11806:SF0">
    <property type="entry name" value="PROTEIN MTO1 HOMOLOG, MITOCHONDRIAL"/>
    <property type="match status" value="1"/>
</dbReference>
<feature type="domain" description="tRNA uridine 5-carboxymethylaminomethyl modification enzyme C-terminal subdomain" evidence="13">
    <location>
        <begin position="563"/>
        <end position="634"/>
    </location>
</feature>
<feature type="binding site" evidence="12">
    <location>
        <position position="194"/>
    </location>
    <ligand>
        <name>FAD</name>
        <dbReference type="ChEBI" id="CHEBI:57692"/>
    </ligand>
</feature>
<keyword evidence="15" id="KW-1185">Reference proteome</keyword>
<dbReference type="PROSITE" id="PS01281">
    <property type="entry name" value="GIDA_2"/>
    <property type="match status" value="1"/>
</dbReference>
<dbReference type="Gene3D" id="3.50.50.60">
    <property type="entry name" value="FAD/NAD(P)-binding domain"/>
    <property type="match status" value="2"/>
</dbReference>
<keyword evidence="8 12" id="KW-0274">FAD</keyword>
<dbReference type="GO" id="GO:0030488">
    <property type="term" value="P:tRNA methylation"/>
    <property type="evidence" value="ECO:0007669"/>
    <property type="project" value="TreeGrafter"/>
</dbReference>
<feature type="binding site" evidence="12">
    <location>
        <begin position="27"/>
        <end position="32"/>
    </location>
    <ligand>
        <name>FAD</name>
        <dbReference type="ChEBI" id="CHEBI:57692"/>
    </ligand>
</feature>
<dbReference type="InterPro" id="IPR044920">
    <property type="entry name" value="MnmG_C_subdom_sf"/>
</dbReference>
<dbReference type="AlphaFoldDB" id="A0A9Q8ZTK6"/>
<evidence type="ECO:0000256" key="11">
    <source>
        <dbReference type="ARBA" id="ARBA00031800"/>
    </source>
</evidence>
<dbReference type="Pfam" id="PF13932">
    <property type="entry name" value="SAM_GIDA_C"/>
    <property type="match status" value="1"/>
</dbReference>
<feature type="binding site" evidence="12">
    <location>
        <position position="387"/>
    </location>
    <ligand>
        <name>FAD</name>
        <dbReference type="ChEBI" id="CHEBI:57692"/>
    </ligand>
</feature>
<sequence length="645" mass="71805">MTKKPVIKETAVQQTYQAGSYDVVVVGAGHAGCEAALAAARMGQKTLLLTISLEMVAFMPCNPSVGGPAKGTVVREIDALGGEMGKNIDKTYIQMRLLNTRKGPAVQALRAQADKHAYHEEMKRTIENEQNLTLRQAVVDDLLIEDDTVTGVVTNTGAVYQAGVVVMATGTSARGQIYIGELRYSSGPNNTIPSLKLSENLEKKGFRFERFKTGTPPRVNGNTIDYSELEEQPGDEQPHHFSFLTSDQDYLPLSQQISCWLTYTNPTTHQIVRDNLDRAPMFNGVIDSVGPRYCPSIEDKVVRFADKDRHQVFLEPEGRRTQEWYVDGMSTSIPEEVQQEMLHTIKGLENVQMMRPGYAIEYDVIPPQEMKPSMESKRVNGLFTAGQTNGTSGYEEAAAQGLMAGINAARKLQGKEPVVLKRSDAYIGVMLDDLVTKGTKEPYRLLTSRAEYRLLLRNDNADMRLTPLGHELGLIDDDRYARFVAKREAVEAEIKRLEQIRIKPNDAINQFVEAQGDKPLQDGIGAAQFLRRPYVDYQKLLEFIPAPKEPLATDVIEQVSIRLKYAGYIKKEEDRVAKLKRMEAKRIPANIDYDAIDGIATEGKQKLKEIQPETIAQAARISGVNPSDIAILGVYVQQGRIAKTK</sequence>
<dbReference type="InterPro" id="IPR040131">
    <property type="entry name" value="MnmG_N"/>
</dbReference>
<evidence type="ECO:0000256" key="5">
    <source>
        <dbReference type="ARBA" id="ARBA00022490"/>
    </source>
</evidence>
<dbReference type="InterPro" id="IPR026904">
    <property type="entry name" value="MnmG_C"/>
</dbReference>
<dbReference type="InterPro" id="IPR020595">
    <property type="entry name" value="MnmG-rel_CS"/>
</dbReference>
<evidence type="ECO:0000256" key="4">
    <source>
        <dbReference type="ARBA" id="ARBA00020461"/>
    </source>
</evidence>
<evidence type="ECO:0000256" key="1">
    <source>
        <dbReference type="ARBA" id="ARBA00001974"/>
    </source>
</evidence>
<comment type="subcellular location">
    <subcellularLocation>
        <location evidence="12">Cytoplasm</location>
    </subcellularLocation>
</comment>
<keyword evidence="9 12" id="KW-0520">NAD</keyword>
<evidence type="ECO:0000313" key="14">
    <source>
        <dbReference type="EMBL" id="USS89042.1"/>
    </source>
</evidence>
<evidence type="ECO:0000256" key="8">
    <source>
        <dbReference type="ARBA" id="ARBA00022827"/>
    </source>
</evidence>
<dbReference type="Proteomes" id="UP001055911">
    <property type="component" value="Chromosome"/>
</dbReference>
<evidence type="ECO:0000256" key="7">
    <source>
        <dbReference type="ARBA" id="ARBA00022694"/>
    </source>
</evidence>
<keyword evidence="6 12" id="KW-0285">Flavoprotein</keyword>
<dbReference type="InterPro" id="IPR002218">
    <property type="entry name" value="MnmG-rel"/>
</dbReference>
<name>A0A9Q8ZTK6_9LACO</name>
<comment type="cofactor">
    <cofactor evidence="1 12">
        <name>FAD</name>
        <dbReference type="ChEBI" id="CHEBI:57692"/>
    </cofactor>
</comment>
<dbReference type="NCBIfam" id="TIGR00136">
    <property type="entry name" value="mnmG_gidA"/>
    <property type="match status" value="1"/>
</dbReference>
<dbReference type="InterPro" id="IPR049312">
    <property type="entry name" value="GIDA_C_N"/>
</dbReference>
<accession>A0A9Q8ZTK6</accession>
<dbReference type="GO" id="GO:0050660">
    <property type="term" value="F:flavin adenine dinucleotide binding"/>
    <property type="evidence" value="ECO:0007669"/>
    <property type="project" value="UniProtKB-UniRule"/>
</dbReference>
<reference evidence="14" key="1">
    <citation type="submission" date="2022-05" db="EMBL/GenBank/DDBJ databases">
        <authorList>
            <person name="Oliphant S.A."/>
            <person name="Watson-Haigh N.S."/>
            <person name="Sumby K.M."/>
            <person name="Gardner J.M."/>
            <person name="Jiranek V."/>
        </authorList>
    </citation>
    <scope>NUCLEOTIDE SEQUENCE</scope>
    <source>
        <strain evidence="14">KI4_B1</strain>
    </source>
</reference>
<dbReference type="InterPro" id="IPR004416">
    <property type="entry name" value="MnmG"/>
</dbReference>
<dbReference type="SUPFAM" id="SSF51905">
    <property type="entry name" value="FAD/NAD(P)-binding domain"/>
    <property type="match status" value="1"/>
</dbReference>
<proteinExistence type="inferred from homology"/>
<feature type="binding site" evidence="12">
    <location>
        <position position="139"/>
    </location>
    <ligand>
        <name>FAD</name>
        <dbReference type="ChEBI" id="CHEBI:57692"/>
    </ligand>
</feature>
<comment type="similarity">
    <text evidence="3 12">Belongs to the MnmG family.</text>
</comment>
<dbReference type="FunFam" id="3.50.50.60:FF:000063">
    <property type="entry name" value="tRNA uridine 5-carboxymethylaminomethyl modification enzyme MnmG"/>
    <property type="match status" value="1"/>
</dbReference>
<evidence type="ECO:0000259" key="13">
    <source>
        <dbReference type="SMART" id="SM01228"/>
    </source>
</evidence>
<evidence type="ECO:0000313" key="15">
    <source>
        <dbReference type="Proteomes" id="UP001055911"/>
    </source>
</evidence>
<dbReference type="PRINTS" id="PR00411">
    <property type="entry name" value="PNDRDTASEI"/>
</dbReference>
<dbReference type="EMBL" id="CP097119">
    <property type="protein sequence ID" value="USS89042.1"/>
    <property type="molecule type" value="Genomic_DNA"/>
</dbReference>
<dbReference type="Pfam" id="PF21680">
    <property type="entry name" value="GIDA_C_1st"/>
    <property type="match status" value="1"/>
</dbReference>
<dbReference type="GO" id="GO:0005829">
    <property type="term" value="C:cytosol"/>
    <property type="evidence" value="ECO:0007669"/>
    <property type="project" value="TreeGrafter"/>
</dbReference>
<dbReference type="PROSITE" id="PS01280">
    <property type="entry name" value="GIDA_1"/>
    <property type="match status" value="1"/>
</dbReference>
<evidence type="ECO:0000256" key="6">
    <source>
        <dbReference type="ARBA" id="ARBA00022630"/>
    </source>
</evidence>
<dbReference type="FunFam" id="1.10.10.1800:FF:000001">
    <property type="entry name" value="tRNA uridine 5-carboxymethylaminomethyl modification enzyme MnmG"/>
    <property type="match status" value="1"/>
</dbReference>
<keyword evidence="7 12" id="KW-0819">tRNA processing</keyword>
<comment type="subunit">
    <text evidence="10 12">Homodimer. Heterotetramer of two MnmE and two MnmG subunits.</text>
</comment>
<dbReference type="FunFam" id="3.50.50.60:FF:000002">
    <property type="entry name" value="tRNA uridine 5-carboxymethylaminomethyl modification enzyme MnmG"/>
    <property type="match status" value="1"/>
</dbReference>
<evidence type="ECO:0000256" key="10">
    <source>
        <dbReference type="ARBA" id="ARBA00025948"/>
    </source>
</evidence>
<dbReference type="InterPro" id="IPR036188">
    <property type="entry name" value="FAD/NAD-bd_sf"/>
</dbReference>
<comment type="function">
    <text evidence="2 12">NAD-binding protein involved in the addition of a carboxymethylaminomethyl (cmnm) group at the wobble position (U34) of certain tRNAs, forming tRNA-cmnm(5)s(2)U34.</text>
</comment>
<dbReference type="GO" id="GO:0002098">
    <property type="term" value="P:tRNA wobble uridine modification"/>
    <property type="evidence" value="ECO:0007669"/>
    <property type="project" value="InterPro"/>
</dbReference>
<dbReference type="SMART" id="SM01228">
    <property type="entry name" value="GIDA_assoc_3"/>
    <property type="match status" value="1"/>
</dbReference>
<organism evidence="14 15">
    <name type="scientific">Fructilactobacillus cliffordii</name>
    <dbReference type="NCBI Taxonomy" id="2940299"/>
    <lineage>
        <taxon>Bacteria</taxon>
        <taxon>Bacillati</taxon>
        <taxon>Bacillota</taxon>
        <taxon>Bacilli</taxon>
        <taxon>Lactobacillales</taxon>
        <taxon>Lactobacillaceae</taxon>
        <taxon>Fructilactobacillus</taxon>
    </lineage>
</organism>
<gene>
    <name evidence="12 14" type="primary">mnmG</name>
    <name evidence="12" type="synonym">gidA</name>
    <name evidence="14" type="ORF">M3M40_06050</name>
</gene>
<protein>
    <recommendedName>
        <fullName evidence="4 12">tRNA uridine 5-carboxymethylaminomethyl modification enzyme MnmG</fullName>
    </recommendedName>
    <alternativeName>
        <fullName evidence="11 12">Glucose-inhibited division protein A</fullName>
    </alternativeName>
</protein>
<keyword evidence="5 12" id="KW-0963">Cytoplasm</keyword>
<dbReference type="PANTHER" id="PTHR11806">
    <property type="entry name" value="GLUCOSE INHIBITED DIVISION PROTEIN A"/>
    <property type="match status" value="1"/>
</dbReference>
<dbReference type="RefSeq" id="WP_252766559.1">
    <property type="nucleotide sequence ID" value="NZ_CP097119.1"/>
</dbReference>
<feature type="binding site" evidence="12">
    <location>
        <begin position="290"/>
        <end position="304"/>
    </location>
    <ligand>
        <name>NAD(+)</name>
        <dbReference type="ChEBI" id="CHEBI:57540"/>
    </ligand>
</feature>